<dbReference type="Proteomes" id="UP000308697">
    <property type="component" value="Unassembled WGS sequence"/>
</dbReference>
<evidence type="ECO:0000313" key="1">
    <source>
        <dbReference type="EMBL" id="TJZ51870.1"/>
    </source>
</evidence>
<proteinExistence type="predicted"/>
<evidence type="ECO:0008006" key="3">
    <source>
        <dbReference type="Google" id="ProtNLM"/>
    </source>
</evidence>
<organism evidence="1 2">
    <name type="scientific">Streptomyces piniterrae</name>
    <dbReference type="NCBI Taxonomy" id="2571125"/>
    <lineage>
        <taxon>Bacteria</taxon>
        <taxon>Bacillati</taxon>
        <taxon>Actinomycetota</taxon>
        <taxon>Actinomycetes</taxon>
        <taxon>Kitasatosporales</taxon>
        <taxon>Streptomycetaceae</taxon>
        <taxon>Streptomyces</taxon>
    </lineage>
</organism>
<keyword evidence="2" id="KW-1185">Reference proteome</keyword>
<accession>A0A4U0ND33</accession>
<comment type="caution">
    <text evidence="1">The sequence shown here is derived from an EMBL/GenBank/DDBJ whole genome shotgun (WGS) entry which is preliminary data.</text>
</comment>
<dbReference type="OrthoDB" id="4267449at2"/>
<dbReference type="RefSeq" id="WP_136741195.1">
    <property type="nucleotide sequence ID" value="NZ_SUMB01000006.1"/>
</dbReference>
<gene>
    <name evidence="1" type="ORF">FCH28_18580</name>
</gene>
<evidence type="ECO:0000313" key="2">
    <source>
        <dbReference type="Proteomes" id="UP000308697"/>
    </source>
</evidence>
<sequence>MAKEQSEVDLDALEEVARELTEVLRDMGGPNGKADNNTYLPQGALGWNFFEADELYAAHDEMKAFISTDILALITELVDDFRKKSRQVKEAYEEAELKNNMK</sequence>
<name>A0A4U0ND33_9ACTN</name>
<protein>
    <recommendedName>
        <fullName evidence="3">PE domain-containing protein</fullName>
    </recommendedName>
</protein>
<dbReference type="AlphaFoldDB" id="A0A4U0ND33"/>
<dbReference type="EMBL" id="SUMB01000006">
    <property type="protein sequence ID" value="TJZ51870.1"/>
    <property type="molecule type" value="Genomic_DNA"/>
</dbReference>
<reference evidence="1 2" key="1">
    <citation type="submission" date="2019-04" db="EMBL/GenBank/DDBJ databases">
        <title>Streptomyces piniterrae sp. nov., a heliquinomycin-producing actinomycete isolated from rhizosphere soil of Pinus yunnanensis.</title>
        <authorList>
            <person name="Zhuang X."/>
            <person name="Zhao J."/>
        </authorList>
    </citation>
    <scope>NUCLEOTIDE SEQUENCE [LARGE SCALE GENOMIC DNA]</scope>
    <source>
        <strain evidence="2">jys28</strain>
    </source>
</reference>